<dbReference type="GO" id="GO:0016491">
    <property type="term" value="F:oxidoreductase activity"/>
    <property type="evidence" value="ECO:0007669"/>
    <property type="project" value="UniProtKB-KW"/>
</dbReference>
<dbReference type="InterPro" id="IPR036291">
    <property type="entry name" value="NAD(P)-bd_dom_sf"/>
</dbReference>
<comment type="similarity">
    <text evidence="1">Belongs to the Gfo/Idh/MocA family.</text>
</comment>
<dbReference type="Proteomes" id="UP000031575">
    <property type="component" value="Unassembled WGS sequence"/>
</dbReference>
<dbReference type="GeneID" id="63675055"/>
<dbReference type="Pfam" id="PF22725">
    <property type="entry name" value="GFO_IDH_MocA_C3"/>
    <property type="match status" value="1"/>
</dbReference>
<evidence type="ECO:0000259" key="3">
    <source>
        <dbReference type="Pfam" id="PF01408"/>
    </source>
</evidence>
<comment type="caution">
    <text evidence="5">The sequence shown here is derived from an EMBL/GenBank/DDBJ whole genome shotgun (WGS) entry which is preliminary data.</text>
</comment>
<evidence type="ECO:0000256" key="2">
    <source>
        <dbReference type="ARBA" id="ARBA00023002"/>
    </source>
</evidence>
<dbReference type="Gene3D" id="3.40.50.720">
    <property type="entry name" value="NAD(P)-binding Rossmann-like Domain"/>
    <property type="match status" value="1"/>
</dbReference>
<dbReference type="InterPro" id="IPR055170">
    <property type="entry name" value="GFO_IDH_MocA-like_dom"/>
</dbReference>
<keyword evidence="6" id="KW-1185">Reference proteome</keyword>
<dbReference type="GO" id="GO:0000166">
    <property type="term" value="F:nucleotide binding"/>
    <property type="evidence" value="ECO:0007669"/>
    <property type="project" value="InterPro"/>
</dbReference>
<keyword evidence="2" id="KW-0560">Oxidoreductase</keyword>
<dbReference type="PANTHER" id="PTHR43708">
    <property type="entry name" value="CONSERVED EXPRESSED OXIDOREDUCTASE (EUROFUNG)"/>
    <property type="match status" value="1"/>
</dbReference>
<dbReference type="InterPro" id="IPR051317">
    <property type="entry name" value="Gfo/Idh/MocA_oxidoreduct"/>
</dbReference>
<feature type="domain" description="Gfo/Idh/MocA-like oxidoreductase N-terminal" evidence="3">
    <location>
        <begin position="4"/>
        <end position="126"/>
    </location>
</feature>
<evidence type="ECO:0000256" key="1">
    <source>
        <dbReference type="ARBA" id="ARBA00010928"/>
    </source>
</evidence>
<evidence type="ECO:0000313" key="6">
    <source>
        <dbReference type="Proteomes" id="UP000031575"/>
    </source>
</evidence>
<dbReference type="SUPFAM" id="SSF51735">
    <property type="entry name" value="NAD(P)-binding Rossmann-fold domains"/>
    <property type="match status" value="1"/>
</dbReference>
<dbReference type="PANTHER" id="PTHR43708:SF5">
    <property type="entry name" value="CONSERVED EXPRESSED OXIDOREDUCTASE (EUROFUNG)-RELATED"/>
    <property type="match status" value="1"/>
</dbReference>
<dbReference type="OrthoDB" id="2129491at2759"/>
<name>A0A0C2IWP9_9PEZI</name>
<dbReference type="RefSeq" id="XP_040619165.1">
    <property type="nucleotide sequence ID" value="XM_040760134.1"/>
</dbReference>
<accession>A0A0C2IWP9</accession>
<proteinExistence type="inferred from homology"/>
<evidence type="ECO:0000259" key="4">
    <source>
        <dbReference type="Pfam" id="PF22725"/>
    </source>
</evidence>
<feature type="domain" description="GFO/IDH/MocA-like oxidoreductase" evidence="4">
    <location>
        <begin position="136"/>
        <end position="269"/>
    </location>
</feature>
<dbReference type="HOGENOM" id="CLU_023194_19_0_1"/>
<dbReference type="InterPro" id="IPR000683">
    <property type="entry name" value="Gfo/Idh/MocA-like_OxRdtase_N"/>
</dbReference>
<dbReference type="AlphaFoldDB" id="A0A0C2IWP9"/>
<dbReference type="Pfam" id="PF01408">
    <property type="entry name" value="GFO_IDH_MocA"/>
    <property type="match status" value="1"/>
</dbReference>
<sequence>MAPIKVGIIGFGFSTNCFQLPFILPNKDLLVYAFLQRAPPSAAATQRFGHCTEKFPQAKHYQTAAAFFGDPDIELVVVAAFDHVALATQALEAGKHVVVEKPVSATSAEADALIALARAQGKLLSVFQNRRLDSDFRTVQHLVAAGAVGDVTEAEIHFDPPPGFKADVVDRHYGDGPYTPGRGSVFDLGTHTIDQALVLFGTPAYVTAFFRSVRAGGGGVHDTFSLVLEYDGTSENEARTNLVVTVKTNVASVLKDQLRFVVKGTDGTFIKYGTCPQEDRALARPGVAADDPAYGVEDQRIWGQLTTKTPFDAAVQTRDAATGYYVGAFPSLPGHYRGYYENIVDAIRGTAPLAVDPQTSRDGIRLIELARQSHETRASVKWTDA</sequence>
<organism evidence="5 6">
    <name type="scientific">Sporothrix brasiliensis 5110</name>
    <dbReference type="NCBI Taxonomy" id="1398154"/>
    <lineage>
        <taxon>Eukaryota</taxon>
        <taxon>Fungi</taxon>
        <taxon>Dikarya</taxon>
        <taxon>Ascomycota</taxon>
        <taxon>Pezizomycotina</taxon>
        <taxon>Sordariomycetes</taxon>
        <taxon>Sordariomycetidae</taxon>
        <taxon>Ophiostomatales</taxon>
        <taxon>Ophiostomataceae</taxon>
        <taxon>Sporothrix</taxon>
    </lineage>
</organism>
<dbReference type="Gene3D" id="3.30.360.10">
    <property type="entry name" value="Dihydrodipicolinate Reductase, domain 2"/>
    <property type="match status" value="1"/>
</dbReference>
<gene>
    <name evidence="5" type="ORF">SPBR_01824</name>
</gene>
<protein>
    <submittedName>
        <fullName evidence="5">Oxidoreductase domain-containing protein</fullName>
    </submittedName>
</protein>
<dbReference type="VEuPathDB" id="FungiDB:SPBR_01824"/>
<reference evidence="5 6" key="1">
    <citation type="journal article" date="2014" name="BMC Genomics">
        <title>Comparative genomics of the major fungal agents of human and animal Sporotrichosis: Sporothrix schenckii and Sporothrix brasiliensis.</title>
        <authorList>
            <person name="Teixeira M.M."/>
            <person name="de Almeida L.G."/>
            <person name="Kubitschek-Barreira P."/>
            <person name="Alves F.L."/>
            <person name="Kioshima E.S."/>
            <person name="Abadio A.K."/>
            <person name="Fernandes L."/>
            <person name="Derengowski L.S."/>
            <person name="Ferreira K.S."/>
            <person name="Souza R.C."/>
            <person name="Ruiz J.C."/>
            <person name="de Andrade N.C."/>
            <person name="Paes H.C."/>
            <person name="Nicola A.M."/>
            <person name="Albuquerque P."/>
            <person name="Gerber A.L."/>
            <person name="Martins V.P."/>
            <person name="Peconick L.D."/>
            <person name="Neto A.V."/>
            <person name="Chaucanez C.B."/>
            <person name="Silva P.A."/>
            <person name="Cunha O.L."/>
            <person name="de Oliveira F.F."/>
            <person name="dos Santos T.C."/>
            <person name="Barros A.L."/>
            <person name="Soares M.A."/>
            <person name="de Oliveira L.M."/>
            <person name="Marini M.M."/>
            <person name="Villalobos-Duno H."/>
            <person name="Cunha M.M."/>
            <person name="de Hoog S."/>
            <person name="da Silveira J.F."/>
            <person name="Henrissat B."/>
            <person name="Nino-Vega G.A."/>
            <person name="Cisalpino P.S."/>
            <person name="Mora-Montes H.M."/>
            <person name="Almeida S.R."/>
            <person name="Stajich J.E."/>
            <person name="Lopes-Bezerra L.M."/>
            <person name="Vasconcelos A.T."/>
            <person name="Felipe M.S."/>
        </authorList>
    </citation>
    <scope>NUCLEOTIDE SEQUENCE [LARGE SCALE GENOMIC DNA]</scope>
    <source>
        <strain evidence="5 6">5110</strain>
    </source>
</reference>
<evidence type="ECO:0000313" key="5">
    <source>
        <dbReference type="EMBL" id="KIH91155.1"/>
    </source>
</evidence>
<dbReference type="EMBL" id="AWTV01000007">
    <property type="protein sequence ID" value="KIH91155.1"/>
    <property type="molecule type" value="Genomic_DNA"/>
</dbReference>